<protein>
    <submittedName>
        <fullName evidence="1">Uncharacterized protein</fullName>
    </submittedName>
</protein>
<gene>
    <name evidence="1" type="ORF">GGX14DRAFT_572200</name>
</gene>
<accession>A0AAD6V1Y0</accession>
<evidence type="ECO:0000313" key="1">
    <source>
        <dbReference type="EMBL" id="KAJ7200088.1"/>
    </source>
</evidence>
<name>A0AAD6V1Y0_9AGAR</name>
<dbReference type="EMBL" id="JARJCW010000064">
    <property type="protein sequence ID" value="KAJ7200088.1"/>
    <property type="molecule type" value="Genomic_DNA"/>
</dbReference>
<reference evidence="1" key="1">
    <citation type="submission" date="2023-03" db="EMBL/GenBank/DDBJ databases">
        <title>Massive genome expansion in bonnet fungi (Mycena s.s.) driven by repeated elements and novel gene families across ecological guilds.</title>
        <authorList>
            <consortium name="Lawrence Berkeley National Laboratory"/>
            <person name="Harder C.B."/>
            <person name="Miyauchi S."/>
            <person name="Viragh M."/>
            <person name="Kuo A."/>
            <person name="Thoen E."/>
            <person name="Andreopoulos B."/>
            <person name="Lu D."/>
            <person name="Skrede I."/>
            <person name="Drula E."/>
            <person name="Henrissat B."/>
            <person name="Morin E."/>
            <person name="Kohler A."/>
            <person name="Barry K."/>
            <person name="LaButti K."/>
            <person name="Morin E."/>
            <person name="Salamov A."/>
            <person name="Lipzen A."/>
            <person name="Mereny Z."/>
            <person name="Hegedus B."/>
            <person name="Baldrian P."/>
            <person name="Stursova M."/>
            <person name="Weitz H."/>
            <person name="Taylor A."/>
            <person name="Grigoriev I.V."/>
            <person name="Nagy L.G."/>
            <person name="Martin F."/>
            <person name="Kauserud H."/>
        </authorList>
    </citation>
    <scope>NUCLEOTIDE SEQUENCE</scope>
    <source>
        <strain evidence="1">9144</strain>
    </source>
</reference>
<organism evidence="1 2">
    <name type="scientific">Mycena pura</name>
    <dbReference type="NCBI Taxonomy" id="153505"/>
    <lineage>
        <taxon>Eukaryota</taxon>
        <taxon>Fungi</taxon>
        <taxon>Dikarya</taxon>
        <taxon>Basidiomycota</taxon>
        <taxon>Agaricomycotina</taxon>
        <taxon>Agaricomycetes</taxon>
        <taxon>Agaricomycetidae</taxon>
        <taxon>Agaricales</taxon>
        <taxon>Marasmiineae</taxon>
        <taxon>Mycenaceae</taxon>
        <taxon>Mycena</taxon>
    </lineage>
</organism>
<dbReference type="Proteomes" id="UP001219525">
    <property type="component" value="Unassembled WGS sequence"/>
</dbReference>
<sequence length="241" mass="26740">MELPPANTLAHHSWPLALDVEKCGRDFFVMPRRRWDEHTTREKIGRHNCQYPPALVTQRILTAIVQALRKRILLKCSETQRPPELLPQVVCAPVLAQALYLHDSRRLRGPPSNHASSRAAASQLSTECRCWSQAVVSWARTRAPHPRLRCARSGTDSSGVYDHCPWKRRSPSTYLHSLSMTVPAPCPASTEQFVTPHFLHSACSAQAGSNIKCLSSEEVSGEQAREHGSGSAALCRCISSC</sequence>
<proteinExistence type="predicted"/>
<keyword evidence="2" id="KW-1185">Reference proteome</keyword>
<comment type="caution">
    <text evidence="1">The sequence shown here is derived from an EMBL/GenBank/DDBJ whole genome shotgun (WGS) entry which is preliminary data.</text>
</comment>
<evidence type="ECO:0000313" key="2">
    <source>
        <dbReference type="Proteomes" id="UP001219525"/>
    </source>
</evidence>
<dbReference type="AlphaFoldDB" id="A0AAD6V1Y0"/>